<proteinExistence type="predicted"/>
<dbReference type="Proteomes" id="UP000631791">
    <property type="component" value="Unassembled WGS sequence"/>
</dbReference>
<name>A0ABS0K7D1_9ACTN</name>
<gene>
    <name evidence="1" type="ORF">IW249_004301</name>
</gene>
<protein>
    <submittedName>
        <fullName evidence="1">Uncharacterized protein</fullName>
    </submittedName>
</protein>
<comment type="caution">
    <text evidence="1">The sequence shown here is derived from an EMBL/GenBank/DDBJ whole genome shotgun (WGS) entry which is preliminary data.</text>
</comment>
<dbReference type="EMBL" id="JADOTY010000001">
    <property type="protein sequence ID" value="MBG6103887.1"/>
    <property type="molecule type" value="Genomic_DNA"/>
</dbReference>
<accession>A0ABS0K7D1</accession>
<organism evidence="1 2">
    <name type="scientific">Micromonospora vinacea</name>
    <dbReference type="NCBI Taxonomy" id="709878"/>
    <lineage>
        <taxon>Bacteria</taxon>
        <taxon>Bacillati</taxon>
        <taxon>Actinomycetota</taxon>
        <taxon>Actinomycetes</taxon>
        <taxon>Micromonosporales</taxon>
        <taxon>Micromonosporaceae</taxon>
        <taxon>Micromonospora</taxon>
    </lineage>
</organism>
<sequence length="32" mass="3369">MTQRYAEVVLAALEAADATLAAARGGRPELPR</sequence>
<keyword evidence="2" id="KW-1185">Reference proteome</keyword>
<evidence type="ECO:0000313" key="2">
    <source>
        <dbReference type="Proteomes" id="UP000631791"/>
    </source>
</evidence>
<evidence type="ECO:0000313" key="1">
    <source>
        <dbReference type="EMBL" id="MBG6103887.1"/>
    </source>
</evidence>
<reference evidence="1 2" key="1">
    <citation type="submission" date="2020-11" db="EMBL/GenBank/DDBJ databases">
        <title>Sequencing the genomes of 1000 actinobacteria strains.</title>
        <authorList>
            <person name="Klenk H.-P."/>
        </authorList>
    </citation>
    <scope>NUCLEOTIDE SEQUENCE [LARGE SCALE GENOMIC DNA]</scope>
    <source>
        <strain evidence="1 2">DSM 101695</strain>
    </source>
</reference>